<evidence type="ECO:0000313" key="1">
    <source>
        <dbReference type="EMBL" id="KAI4870295.1"/>
    </source>
</evidence>
<accession>A0ACB9ZEN4</accession>
<keyword evidence="2" id="KW-1185">Reference proteome</keyword>
<gene>
    <name evidence="1" type="ORF">F4820DRAFT_404612</name>
</gene>
<sequence length="2456" mass="278448">MAPTSHGRVGPNGRDSFANGLMNNNNGPPPSTLAAQLVENISTSARSSRPDETAELKKFFGVIEKVKNQPDLLKTQKERMEHNHMLIYVYTRVVLEGLRWDDPFADKTQLRTDALRAVNFLRITIRETPEVLLVKSETASFLFRGSEPLWLWIFPKVLKMLGSSHCADLKDEIELLFREVLITASQAAGLWPLVPQFLTYIKLNFDAIMNHFKELKATSTNRDIALHLQLPPDSILESIGNGDSSLLQQQCTYAVSSASQALQHASGLLSIMTSPILRHASEFDIISAFQEYIPWALDAYLHLYEAQMRWRLIFPDVPPVLLRNTLQFLDALDAASSIDICIQQKASTLLVFLCIEVSNLSIDDFFTDVKECPENDLLCASLAKVAKACMHSKPISRLVTSQLIPALTKLMAGWEDLFCECDLWYCIELLQEVTTDPVPVSIGADIHFHDEDLRRQLRQLNIEPSDSVDAERQSKRRKVSAGSSSIPKVTAQLYHILGVETEGNPFDVEFIVTRIIELVNSELLVESKLCRAIDLLGYVCCAADGMLIIHDSISDKFPLVNCRLCHAMQPPQVIVAHSDFTMNVKQTVQRMFTVLVQHTKFLESRKPRVTAMAALRRIAKHCMVSEFLDVEVSVTAQWCLKSLQSSVRELRIAAGRTIAMFLSTSNSPAMASNLFQRNCGNVLNILRSLSEQDMPHLAETCILAWSQVGSVISDDQLDLVLVKLVDYLGYESMITSAAAFTEIAKLARSRGMTTRQFFEPFWRYLAFAATKDLTSRPKLTRLLAELLDMSVVELLLYIQKYALPWLVLTKRRDVIQKIAEARNEKEIWQPCLDAANLGPILALLLTQETTDVQQNSMDLLKHISPHLNKSGGLLELLRIEPIATTMELLKAAGDAEEGRKPHIRNALNKMATMMLAGTGELKQKKAASGPFLQRYALALMAGLAHTINDVSTRTPTQERKRYIKAMEEMIRTGKRYIRIARPQISACLQAAMLHDELRSAAFSCWAAMLLHLEDDVEALIETTFFLISHYWTSFDGVTQQRSRDLIGSLLDKESTVLEQMISKLPSFSHINNLSDIEARLSKLRIPVDSRTAFSLLAERICHENDGVVLLALRELASYLQRQQGYLQTSAISEQPDSVVPTLARSLLDCSSRYNGIHGEISDLCTQCIGLMGCLDPNRVETVRSDRQMVVRSNFEHSGETTDFVVYLLEEVLVKAFLSATDTKVQGFLSYAMQELLDRCDIKVAVEMLGSREAAPIYRKWLSMSETAREVLIPFMTSRYVLQPMKPQQTEYPIFQPGKISYANWMRSFTLDLMRKPQGPFAQLIFEPLCRVIRIKDLSVTEFLFPYVVTHNIIGEDTTEEDRSNVLNELLNVLRHEVPTNASYAEIENQKLYCEAVFRFIDYTMRWLQLKRGNAQLGPRDLAAMEQVQNVLNSIPAELISQRAVDCKAYARALFHLEQHIRQVDEENQDACERDRLLQRLQDIYTQIDEPDGLEGISAHLHVLDVNQQVLSHRKAGRWAAAQTWYEIKLAEDPDNVDVQIDLLTCLKESGQHDVLLNYVEGIERHTAAATVNRIVPYAVEASWATGRWQTMEKFIKKYQGDRTENFNVSIGQALVYLQKQWTKAFVNEMRTIRDRVNSSMNFSVTSSLQACHEPMLKCHVLTDLELIAGINNDGSQHPQEILKTLNRRLEVIGSYVSDKQYVLSIRRAAMELMRPRFGDLDISALWLSSARLARKTNSIHQSFNAILHASQLGDDSATIENARLLWKEGHNRKAIQTLQGAMESKVFTSRSFTENESSEKNMESQQNLLTARAQLLLAKWLDSAGQTHASALREYYRNVPKNHSTWEKGHYYLGRHYKKVLESEKALKPDDQSDEYLTGETAKLVIENYIRSLNYGTKYLYQTLPRVLTLWLELGAQVDKAPEGKVSLSKELHHRRKTQLDSLHKYLFKGIQRLPAYIFYTTLPQLVARIAHPNAEVFLLLEEMILRVVEAHPKQALWSLFPLMTSRQASSERRARGQQILQKLRSRSKRAESGSYDMKALLRMGEKLAEQLLLACNNGDFQSNRTTVASITRDLHFNHKCTPCPLVVPIETCLTATLPTLTDNVKKHKAFSRDVIHVQSFLDEVLVLGSLAKPRKLTARGSNGVNYGLLIKPKDDLRTDQRLMEFNSMINRSLKRDAESSRRQLYIKTYAVTPLNEECGIIEWVDGLKTLRDILLAIYRSRGITPNYTHLTQMMKDAALGDKNTKIFTEGILKMFPAVLPNWFTAQFPNPSAWFAARLRYTRSCAVMSMVGTILGLGDRHGENVLLEEGNGGVFHVDFNCLFDKGLTFAQPERVPFRLTHNMVAAMGIYGYEGPFRQCSELTLSILRQQEETLMTILEAFIYDPTLDLQRDKRRKNEVVRLNPQSVVDSIKRKVRGLLPEESIPLGVEGQVEELIKQAVSPKNLAAMYIGWCPFL</sequence>
<proteinExistence type="predicted"/>
<protein>
    <submittedName>
        <fullName evidence="1">Phosphatidyl inositol 3-kinase</fullName>
    </submittedName>
</protein>
<dbReference type="Proteomes" id="UP001497700">
    <property type="component" value="Unassembled WGS sequence"/>
</dbReference>
<evidence type="ECO:0000313" key="2">
    <source>
        <dbReference type="Proteomes" id="UP001497700"/>
    </source>
</evidence>
<dbReference type="EMBL" id="MU393425">
    <property type="protein sequence ID" value="KAI4870295.1"/>
    <property type="molecule type" value="Genomic_DNA"/>
</dbReference>
<reference evidence="1 2" key="1">
    <citation type="journal article" date="2022" name="New Phytol.">
        <title>Ecological generalism drives hyperdiversity of secondary metabolite gene clusters in xylarialean endophytes.</title>
        <authorList>
            <person name="Franco M.E.E."/>
            <person name="Wisecaver J.H."/>
            <person name="Arnold A.E."/>
            <person name="Ju Y.M."/>
            <person name="Slot J.C."/>
            <person name="Ahrendt S."/>
            <person name="Moore L.P."/>
            <person name="Eastman K.E."/>
            <person name="Scott K."/>
            <person name="Konkel Z."/>
            <person name="Mondo S.J."/>
            <person name="Kuo A."/>
            <person name="Hayes R.D."/>
            <person name="Haridas S."/>
            <person name="Andreopoulos B."/>
            <person name="Riley R."/>
            <person name="LaButti K."/>
            <person name="Pangilinan J."/>
            <person name="Lipzen A."/>
            <person name="Amirebrahimi M."/>
            <person name="Yan J."/>
            <person name="Adam C."/>
            <person name="Keymanesh K."/>
            <person name="Ng V."/>
            <person name="Louie K."/>
            <person name="Northen T."/>
            <person name="Drula E."/>
            <person name="Henrissat B."/>
            <person name="Hsieh H.M."/>
            <person name="Youens-Clark K."/>
            <person name="Lutzoni F."/>
            <person name="Miadlikowska J."/>
            <person name="Eastwood D.C."/>
            <person name="Hamelin R.C."/>
            <person name="Grigoriev I.V."/>
            <person name="U'Ren J.M."/>
        </authorList>
    </citation>
    <scope>NUCLEOTIDE SEQUENCE [LARGE SCALE GENOMIC DNA]</scope>
    <source>
        <strain evidence="1 2">CBS 119005</strain>
    </source>
</reference>
<organism evidence="1 2">
    <name type="scientific">Hypoxylon rubiginosum</name>
    <dbReference type="NCBI Taxonomy" id="110542"/>
    <lineage>
        <taxon>Eukaryota</taxon>
        <taxon>Fungi</taxon>
        <taxon>Dikarya</taxon>
        <taxon>Ascomycota</taxon>
        <taxon>Pezizomycotina</taxon>
        <taxon>Sordariomycetes</taxon>
        <taxon>Xylariomycetidae</taxon>
        <taxon>Xylariales</taxon>
        <taxon>Hypoxylaceae</taxon>
        <taxon>Hypoxylon</taxon>
    </lineage>
</organism>
<comment type="caution">
    <text evidence="1">The sequence shown here is derived from an EMBL/GenBank/DDBJ whole genome shotgun (WGS) entry which is preliminary data.</text>
</comment>
<name>A0ACB9ZEN4_9PEZI</name>